<keyword evidence="4 7" id="KW-0067">ATP-binding</keyword>
<dbReference type="Gene3D" id="2.170.220.10">
    <property type="match status" value="1"/>
</dbReference>
<evidence type="ECO:0000256" key="6">
    <source>
        <dbReference type="ARBA" id="ARBA00023146"/>
    </source>
</evidence>
<feature type="domain" description="Methionyl/Leucyl tRNA synthetase" evidence="8">
    <location>
        <begin position="1"/>
        <end position="207"/>
    </location>
</feature>
<evidence type="ECO:0000256" key="2">
    <source>
        <dbReference type="ARBA" id="ARBA00022598"/>
    </source>
</evidence>
<evidence type="ECO:0000256" key="7">
    <source>
        <dbReference type="RuleBase" id="RU363039"/>
    </source>
</evidence>
<sequence>ENYFFRLSNYWDRVREHIQQNPDFLLPVGRRNEVLYWLSEDNKRDFSISRASTKWGISCPGDDSQVIYVWFDALLGYLSSLLRPEDPPTLESALKRGWPADVHVIGKDIMRFHAIYWPAMLMSADLPLPKHICTHGFLTKDGLKMGKSLGNVVEPVPLVENFGADAVRFYFAACLNFGEDGDFSYVNFIKGVNTNLANELGNLVHRILTLCRKFNAEPMSALDLYDSEEIASENPVRLKTLEAVSIVAGHYERVDFPKAADVALSIASISNAAISEVEPWNKLKPDTSEEDKRVALREMLVMGEVPRRRVPTLSAMATRGAGPAPFVSRRPAAQPVKVHEGCMAEAVRICAVLLSPLTPELSIRILTELGAAPAGGAGALRWEDTAWSWAALPGLGKGKKPKPCFPRIDLEPWQDK</sequence>
<evidence type="ECO:0000256" key="3">
    <source>
        <dbReference type="ARBA" id="ARBA00022741"/>
    </source>
</evidence>
<dbReference type="SUPFAM" id="SSF52374">
    <property type="entry name" value="Nucleotidylyl transferase"/>
    <property type="match status" value="1"/>
</dbReference>
<keyword evidence="6 7" id="KW-0030">Aminoacyl-tRNA synthetase</keyword>
<accession>A0ABN9XBW4</accession>
<dbReference type="InterPro" id="IPR033911">
    <property type="entry name" value="MetRS_core"/>
</dbReference>
<dbReference type="PANTHER" id="PTHR43326">
    <property type="entry name" value="METHIONYL-TRNA SYNTHETASE"/>
    <property type="match status" value="1"/>
</dbReference>
<dbReference type="EMBL" id="CAUYUJ010020021">
    <property type="protein sequence ID" value="CAK0895318.1"/>
    <property type="molecule type" value="Genomic_DNA"/>
</dbReference>
<dbReference type="Pfam" id="PF09334">
    <property type="entry name" value="tRNA-synt_1g"/>
    <property type="match status" value="1"/>
</dbReference>
<keyword evidence="5 7" id="KW-0648">Protein biosynthesis</keyword>
<keyword evidence="10" id="KW-1185">Reference proteome</keyword>
<keyword evidence="3 7" id="KW-0547">Nucleotide-binding</keyword>
<dbReference type="InterPro" id="IPR014729">
    <property type="entry name" value="Rossmann-like_a/b/a_fold"/>
</dbReference>
<dbReference type="PANTHER" id="PTHR43326:SF1">
    <property type="entry name" value="METHIONINE--TRNA LIGASE, MITOCHONDRIAL"/>
    <property type="match status" value="1"/>
</dbReference>
<evidence type="ECO:0000313" key="10">
    <source>
        <dbReference type="Proteomes" id="UP001189429"/>
    </source>
</evidence>
<gene>
    <name evidence="9" type="ORF">PCOR1329_LOCUS74098</name>
</gene>
<reference evidence="9" key="1">
    <citation type="submission" date="2023-10" db="EMBL/GenBank/DDBJ databases">
        <authorList>
            <person name="Chen Y."/>
            <person name="Shah S."/>
            <person name="Dougan E. K."/>
            <person name="Thang M."/>
            <person name="Chan C."/>
        </authorList>
    </citation>
    <scope>NUCLEOTIDE SEQUENCE [LARGE SCALE GENOMIC DNA]</scope>
</reference>
<dbReference type="PRINTS" id="PR01041">
    <property type="entry name" value="TRNASYNTHMET"/>
</dbReference>
<dbReference type="InterPro" id="IPR015413">
    <property type="entry name" value="Methionyl/Leucyl_tRNA_Synth"/>
</dbReference>
<evidence type="ECO:0000256" key="1">
    <source>
        <dbReference type="ARBA" id="ARBA00012838"/>
    </source>
</evidence>
<dbReference type="InterPro" id="IPR009080">
    <property type="entry name" value="tRNAsynth_Ia_anticodon-bd"/>
</dbReference>
<organism evidence="9 10">
    <name type="scientific">Prorocentrum cordatum</name>
    <dbReference type="NCBI Taxonomy" id="2364126"/>
    <lineage>
        <taxon>Eukaryota</taxon>
        <taxon>Sar</taxon>
        <taxon>Alveolata</taxon>
        <taxon>Dinophyceae</taxon>
        <taxon>Prorocentrales</taxon>
        <taxon>Prorocentraceae</taxon>
        <taxon>Prorocentrum</taxon>
    </lineage>
</organism>
<protein>
    <recommendedName>
        <fullName evidence="1">methionine--tRNA ligase</fullName>
        <ecNumber evidence="1">6.1.1.10</ecNumber>
    </recommendedName>
</protein>
<dbReference type="Proteomes" id="UP001189429">
    <property type="component" value="Unassembled WGS sequence"/>
</dbReference>
<proteinExistence type="inferred from homology"/>
<evidence type="ECO:0000256" key="4">
    <source>
        <dbReference type="ARBA" id="ARBA00022840"/>
    </source>
</evidence>
<dbReference type="SUPFAM" id="SSF47323">
    <property type="entry name" value="Anticodon-binding domain of a subclass of class I aminoacyl-tRNA synthetases"/>
    <property type="match status" value="2"/>
</dbReference>
<evidence type="ECO:0000256" key="5">
    <source>
        <dbReference type="ARBA" id="ARBA00022917"/>
    </source>
</evidence>
<comment type="similarity">
    <text evidence="7">Belongs to the class-I aminoacyl-tRNA synthetase family.</text>
</comment>
<evidence type="ECO:0000313" key="9">
    <source>
        <dbReference type="EMBL" id="CAK0895318.1"/>
    </source>
</evidence>
<dbReference type="EC" id="6.1.1.10" evidence="1"/>
<comment type="caution">
    <text evidence="9">The sequence shown here is derived from an EMBL/GenBank/DDBJ whole genome shotgun (WGS) entry which is preliminary data.</text>
</comment>
<dbReference type="Gene3D" id="1.10.730.10">
    <property type="entry name" value="Isoleucyl-tRNA Synthetase, Domain 1"/>
    <property type="match status" value="2"/>
</dbReference>
<name>A0ABN9XBW4_9DINO</name>
<keyword evidence="2 7" id="KW-0436">Ligase</keyword>
<dbReference type="Gene3D" id="3.40.50.620">
    <property type="entry name" value="HUPs"/>
    <property type="match status" value="1"/>
</dbReference>
<evidence type="ECO:0000259" key="8">
    <source>
        <dbReference type="Pfam" id="PF09334"/>
    </source>
</evidence>
<feature type="non-terminal residue" evidence="9">
    <location>
        <position position="1"/>
    </location>
</feature>
<dbReference type="InterPro" id="IPR023457">
    <property type="entry name" value="Met-tRNA_synth_2"/>
</dbReference>